<evidence type="ECO:0000313" key="3">
    <source>
        <dbReference type="Proteomes" id="UP000029737"/>
    </source>
</evidence>
<comment type="caution">
    <text evidence="2">The sequence shown here is derived from an EMBL/GenBank/DDBJ whole genome shotgun (WGS) entry which is preliminary data.</text>
</comment>
<proteinExistence type="predicted"/>
<dbReference type="Gene3D" id="1.10.10.10">
    <property type="entry name" value="Winged helix-like DNA-binding domain superfamily/Winged helix DNA-binding domain"/>
    <property type="match status" value="1"/>
</dbReference>
<dbReference type="InterPro" id="IPR005149">
    <property type="entry name" value="Tscrpt_reg_PadR_N"/>
</dbReference>
<sequence length="116" mass="12685">MSRRAMSEQTFLVLTVLAAESLHGYGIVRAVGELSQQRVVLRVGTLYGVLDRLCADGLVELDSEQVHNGRLRRYYRITDEGLTTLAGETARRSEAVRAATDRLRVRGLLPGTGGTA</sequence>
<dbReference type="PANTHER" id="PTHR33169:SF13">
    <property type="entry name" value="PADR-FAMILY TRANSCRIPTIONAL REGULATOR"/>
    <property type="match status" value="1"/>
</dbReference>
<evidence type="ECO:0000313" key="2">
    <source>
        <dbReference type="EMBL" id="KGI79863.1"/>
    </source>
</evidence>
<dbReference type="Proteomes" id="UP000029737">
    <property type="component" value="Unassembled WGS sequence"/>
</dbReference>
<accession>A0ABR4X074</accession>
<dbReference type="RefSeq" id="WP_198319449.1">
    <property type="nucleotide sequence ID" value="NZ_CP022752.1"/>
</dbReference>
<dbReference type="EMBL" id="JPMV01000038">
    <property type="protein sequence ID" value="KGI79863.1"/>
    <property type="molecule type" value="Genomic_DNA"/>
</dbReference>
<dbReference type="PANTHER" id="PTHR33169">
    <property type="entry name" value="PADR-FAMILY TRANSCRIPTIONAL REGULATOR"/>
    <property type="match status" value="1"/>
</dbReference>
<name>A0ABR4X074_9ACTN</name>
<reference evidence="2 3" key="1">
    <citation type="journal article" date="2014" name="PLoS ONE">
        <title>Identification and Characterization of a New Erythromycin Biosynthetic Gene Cluster in Actinopolyspora erythraea YIM90600, a Novel Erythronolide-Producing Halophilic Actinomycete Isolated from Salt Field.</title>
        <authorList>
            <person name="Chen D."/>
            <person name="Feng J."/>
            <person name="Huang L."/>
            <person name="Zhang Q."/>
            <person name="Wu J."/>
            <person name="Zhu X."/>
            <person name="Duan Y."/>
            <person name="Xu Z."/>
        </authorList>
    </citation>
    <scope>NUCLEOTIDE SEQUENCE [LARGE SCALE GENOMIC DNA]</scope>
    <source>
        <strain evidence="2 3">YIM90600</strain>
    </source>
</reference>
<gene>
    <name evidence="2" type="ORF">IL38_20630</name>
</gene>
<dbReference type="InterPro" id="IPR052509">
    <property type="entry name" value="Metal_resp_DNA-bind_regulator"/>
</dbReference>
<organism evidence="2 3">
    <name type="scientific">Actinopolyspora erythraea</name>
    <dbReference type="NCBI Taxonomy" id="414996"/>
    <lineage>
        <taxon>Bacteria</taxon>
        <taxon>Bacillati</taxon>
        <taxon>Actinomycetota</taxon>
        <taxon>Actinomycetes</taxon>
        <taxon>Actinopolysporales</taxon>
        <taxon>Actinopolysporaceae</taxon>
        <taxon>Actinopolyspora</taxon>
    </lineage>
</organism>
<feature type="domain" description="Transcription regulator PadR N-terminal" evidence="1">
    <location>
        <begin position="13"/>
        <end position="85"/>
    </location>
</feature>
<evidence type="ECO:0000259" key="1">
    <source>
        <dbReference type="Pfam" id="PF03551"/>
    </source>
</evidence>
<dbReference type="InterPro" id="IPR036390">
    <property type="entry name" value="WH_DNA-bd_sf"/>
</dbReference>
<dbReference type="InterPro" id="IPR036388">
    <property type="entry name" value="WH-like_DNA-bd_sf"/>
</dbReference>
<keyword evidence="3" id="KW-1185">Reference proteome</keyword>
<protein>
    <submittedName>
        <fullName evidence="2">PadR family transcriptional regulator</fullName>
    </submittedName>
</protein>
<dbReference type="Pfam" id="PF03551">
    <property type="entry name" value="PadR"/>
    <property type="match status" value="1"/>
</dbReference>
<dbReference type="SUPFAM" id="SSF46785">
    <property type="entry name" value="Winged helix' DNA-binding domain"/>
    <property type="match status" value="1"/>
</dbReference>